<dbReference type="Proteomes" id="UP000243518">
    <property type="component" value="Unassembled WGS sequence"/>
</dbReference>
<proteinExistence type="predicted"/>
<organism evidence="1 2">
    <name type="scientific">Halopseudomonas aestusnigri</name>
    <dbReference type="NCBI Taxonomy" id="857252"/>
    <lineage>
        <taxon>Bacteria</taxon>
        <taxon>Pseudomonadati</taxon>
        <taxon>Pseudomonadota</taxon>
        <taxon>Gammaproteobacteria</taxon>
        <taxon>Pseudomonadales</taxon>
        <taxon>Pseudomonadaceae</taxon>
        <taxon>Halopseudomonas</taxon>
    </lineage>
</organism>
<evidence type="ECO:0000313" key="1">
    <source>
        <dbReference type="EMBL" id="SEG10250.1"/>
    </source>
</evidence>
<keyword evidence="2" id="KW-1185">Reference proteome</keyword>
<protein>
    <submittedName>
        <fullName evidence="1">Uncharacterized protein</fullName>
    </submittedName>
</protein>
<gene>
    <name evidence="1" type="ORF">SAMN05216586_103219</name>
</gene>
<name>A0AAQ1G7B2_9GAMM</name>
<reference evidence="1 2" key="1">
    <citation type="submission" date="2016-10" db="EMBL/GenBank/DDBJ databases">
        <authorList>
            <person name="Varghese N."/>
            <person name="Submissions S."/>
        </authorList>
    </citation>
    <scope>NUCLEOTIDE SEQUENCE [LARGE SCALE GENOMIC DNA]</scope>
    <source>
        <strain evidence="1 2">CECT 8317</strain>
    </source>
</reference>
<evidence type="ECO:0000313" key="2">
    <source>
        <dbReference type="Proteomes" id="UP000243518"/>
    </source>
</evidence>
<dbReference type="AlphaFoldDB" id="A0AAQ1G7B2"/>
<sequence length="55" mass="5946">MRNCAKCERELEAGEAEYCPACASSKSHKIKKILEVAGPIALAAAGIAFKLLRRK</sequence>
<comment type="caution">
    <text evidence="1">The sequence shown here is derived from an EMBL/GenBank/DDBJ whole genome shotgun (WGS) entry which is preliminary data.</text>
</comment>
<accession>A0AAQ1G7B2</accession>
<dbReference type="EMBL" id="FNVE01000003">
    <property type="protein sequence ID" value="SEG10250.1"/>
    <property type="molecule type" value="Genomic_DNA"/>
</dbReference>